<protein>
    <submittedName>
        <fullName evidence="1">Uncharacterized protein</fullName>
    </submittedName>
</protein>
<proteinExistence type="predicted"/>
<reference evidence="2" key="1">
    <citation type="submission" date="2016-06" db="EMBL/GenBank/DDBJ databases">
        <title>Four novel species of enterococci isolated from chicken manure.</title>
        <authorList>
            <person name="Van Tyne D."/>
        </authorList>
    </citation>
    <scope>NUCLEOTIDE SEQUENCE [LARGE SCALE GENOMIC DNA]</scope>
    <source>
        <strain evidence="2">JM9A</strain>
    </source>
</reference>
<name>A0ABV0F8W4_9ENTE</name>
<organism evidence="1 2">
    <name type="scientific">Enterococcus diestrammenae</name>
    <dbReference type="NCBI Taxonomy" id="1155073"/>
    <lineage>
        <taxon>Bacteria</taxon>
        <taxon>Bacillati</taxon>
        <taxon>Bacillota</taxon>
        <taxon>Bacilli</taxon>
        <taxon>Lactobacillales</taxon>
        <taxon>Enterococcaceae</taxon>
        <taxon>Enterococcus</taxon>
    </lineage>
</organism>
<reference evidence="1 2" key="2">
    <citation type="submission" date="2024-02" db="EMBL/GenBank/DDBJ databases">
        <title>The Genome Sequence of Enterococcus diestrammenae JM9A.</title>
        <authorList>
            <person name="Earl A."/>
            <person name="Manson A."/>
            <person name="Gilmore M."/>
            <person name="Sanders J."/>
            <person name="Shea T."/>
            <person name="Howe W."/>
            <person name="Livny J."/>
            <person name="Cuomo C."/>
            <person name="Neafsey D."/>
            <person name="Birren B."/>
        </authorList>
    </citation>
    <scope>NUCLEOTIDE SEQUENCE [LARGE SCALE GENOMIC DNA]</scope>
    <source>
        <strain evidence="1 2">JM9A</strain>
    </source>
</reference>
<evidence type="ECO:0000313" key="1">
    <source>
        <dbReference type="EMBL" id="MEO1783051.1"/>
    </source>
</evidence>
<dbReference type="Proteomes" id="UP001429357">
    <property type="component" value="Unassembled WGS sequence"/>
</dbReference>
<dbReference type="EMBL" id="MAEI02000001">
    <property type="protein sequence ID" value="MEO1783051.1"/>
    <property type="molecule type" value="Genomic_DNA"/>
</dbReference>
<keyword evidence="2" id="KW-1185">Reference proteome</keyword>
<accession>A0ABV0F8W4</accession>
<sequence>MVVEDKVAKSFIKNAAEYVIIQEEENRRGL</sequence>
<gene>
    <name evidence="1" type="ORF">BAU18_002670</name>
</gene>
<comment type="caution">
    <text evidence="1">The sequence shown here is derived from an EMBL/GenBank/DDBJ whole genome shotgun (WGS) entry which is preliminary data.</text>
</comment>
<evidence type="ECO:0000313" key="2">
    <source>
        <dbReference type="Proteomes" id="UP001429357"/>
    </source>
</evidence>